<evidence type="ECO:0000313" key="4">
    <source>
        <dbReference type="Proteomes" id="UP000253061"/>
    </source>
</evidence>
<evidence type="ECO:0000256" key="1">
    <source>
        <dbReference type="SAM" id="MobiDB-lite"/>
    </source>
</evidence>
<accession>A0A367V4J2</accession>
<sequence>MLSKNMLMVGTVLMSVSVVAPAYAESDASNTMATDDAVESDVNKLGNEIAAQYEEAKDFTFEQKEDFLTWVDNKSEQLGEQYNDVSAEVEKDSEEAVEELAEAWDSASDELSNALEDAKDASADTWEDVKANTVSALEGAQKAISGNQTAE</sequence>
<dbReference type="Gene3D" id="1.20.5.1230">
    <property type="entry name" value="Apolipoprotein A-I"/>
    <property type="match status" value="1"/>
</dbReference>
<feature type="signal peptide" evidence="2">
    <location>
        <begin position="1"/>
        <end position="24"/>
    </location>
</feature>
<evidence type="ECO:0000313" key="3">
    <source>
        <dbReference type="EMBL" id="RCK20125.1"/>
    </source>
</evidence>
<keyword evidence="2" id="KW-0732">Signal</keyword>
<proteinExistence type="predicted"/>
<comment type="caution">
    <text evidence="3">The sequence shown here is derived from an EMBL/GenBank/DDBJ whole genome shotgun (WGS) entry which is preliminary data.</text>
</comment>
<organism evidence="3 4">
    <name type="scientific">Thalassospira profundimaris</name>
    <dbReference type="NCBI Taxonomy" id="502049"/>
    <lineage>
        <taxon>Bacteria</taxon>
        <taxon>Pseudomonadati</taxon>
        <taxon>Pseudomonadota</taxon>
        <taxon>Alphaproteobacteria</taxon>
        <taxon>Rhodospirillales</taxon>
        <taxon>Thalassospiraceae</taxon>
        <taxon>Thalassospira</taxon>
    </lineage>
</organism>
<reference evidence="3 4" key="1">
    <citation type="submission" date="2014-07" db="EMBL/GenBank/DDBJ databases">
        <title>Draft genome sequence of Thalassospira profundimaris R8-17.</title>
        <authorList>
            <person name="Lai Q."/>
            <person name="Shao Z."/>
        </authorList>
    </citation>
    <scope>NUCLEOTIDE SEQUENCE [LARGE SCALE GENOMIC DNA]</scope>
    <source>
        <strain evidence="3 4">R8-17</strain>
    </source>
</reference>
<name>A0A367V4J2_9PROT</name>
<dbReference type="RefSeq" id="WP_062953981.1">
    <property type="nucleotide sequence ID" value="NZ_JPWB01000008.1"/>
</dbReference>
<feature type="chain" id="PRO_5016902478" evidence="2">
    <location>
        <begin position="25"/>
        <end position="151"/>
    </location>
</feature>
<evidence type="ECO:0000256" key="2">
    <source>
        <dbReference type="SAM" id="SignalP"/>
    </source>
</evidence>
<feature type="region of interest" description="Disordered" evidence="1">
    <location>
        <begin position="103"/>
        <end position="124"/>
    </location>
</feature>
<dbReference type="SUPFAM" id="SSF47162">
    <property type="entry name" value="Apolipoprotein"/>
    <property type="match status" value="1"/>
</dbReference>
<protein>
    <submittedName>
        <fullName evidence="3">Uncharacterized protein</fullName>
    </submittedName>
</protein>
<dbReference type="AlphaFoldDB" id="A0A367V4J2"/>
<gene>
    <name evidence="3" type="ORF">TH6_16715</name>
</gene>
<dbReference type="EMBL" id="JPWB01000008">
    <property type="protein sequence ID" value="RCK20125.1"/>
    <property type="molecule type" value="Genomic_DNA"/>
</dbReference>
<dbReference type="Proteomes" id="UP000253061">
    <property type="component" value="Unassembled WGS sequence"/>
</dbReference>